<dbReference type="PANTHER" id="PTHR45856:SF25">
    <property type="entry name" value="FUNGAL LIPASE-LIKE DOMAIN-CONTAINING PROTEIN"/>
    <property type="match status" value="1"/>
</dbReference>
<dbReference type="GO" id="GO:0006629">
    <property type="term" value="P:lipid metabolic process"/>
    <property type="evidence" value="ECO:0007669"/>
    <property type="project" value="InterPro"/>
</dbReference>
<proteinExistence type="predicted"/>
<protein>
    <recommendedName>
        <fullName evidence="1">Fungal lipase-type domain-containing protein</fullName>
    </recommendedName>
</protein>
<gene>
    <name evidence="2" type="ORF">H4R20_000434</name>
</gene>
<sequence>MGYRDVDLVPGHHYSASEVGHVHKLIRRYMRYSTAASSFVELSAGWASCGLACSSPDVQGVMLNMTWSVDFPLSDGLVSVHHDHKEIVVAWAGTHRYRALITDMAVFPVPYITGASINVHSGFLDSVRGVIDRLAQHLEQLMSDYPDYMVIFTGHSKGGAEAVLSALDLVRSIEGLRQRIRVWTFGQPRVGDVQFASLYNQQLGAVTYRVTSFGDPVVAMPPSFLFGYCHHNLEIWLMNNEGDIYVGQNRTGCSEDPRASSSVDFYDRSIMWHKNYLGLPPPDHAAAVFSW</sequence>
<comment type="caution">
    <text evidence="2">The sequence shown here is derived from an EMBL/GenBank/DDBJ whole genome shotgun (WGS) entry which is preliminary data.</text>
</comment>
<dbReference type="InterPro" id="IPR029058">
    <property type="entry name" value="AB_hydrolase_fold"/>
</dbReference>
<dbReference type="Proteomes" id="UP001140094">
    <property type="component" value="Unassembled WGS sequence"/>
</dbReference>
<dbReference type="EMBL" id="JANBUO010000013">
    <property type="protein sequence ID" value="KAJ2809011.1"/>
    <property type="molecule type" value="Genomic_DNA"/>
</dbReference>
<evidence type="ECO:0000259" key="1">
    <source>
        <dbReference type="Pfam" id="PF01764"/>
    </source>
</evidence>
<organism evidence="2 3">
    <name type="scientific">Coemansia guatemalensis</name>
    <dbReference type="NCBI Taxonomy" id="2761395"/>
    <lineage>
        <taxon>Eukaryota</taxon>
        <taxon>Fungi</taxon>
        <taxon>Fungi incertae sedis</taxon>
        <taxon>Zoopagomycota</taxon>
        <taxon>Kickxellomycotina</taxon>
        <taxon>Kickxellomycetes</taxon>
        <taxon>Kickxellales</taxon>
        <taxon>Kickxellaceae</taxon>
        <taxon>Coemansia</taxon>
    </lineage>
</organism>
<evidence type="ECO:0000313" key="2">
    <source>
        <dbReference type="EMBL" id="KAJ2809011.1"/>
    </source>
</evidence>
<dbReference type="InterPro" id="IPR002921">
    <property type="entry name" value="Fungal_lipase-type"/>
</dbReference>
<evidence type="ECO:0000313" key="3">
    <source>
        <dbReference type="Proteomes" id="UP001140094"/>
    </source>
</evidence>
<name>A0A9W8I664_9FUNG</name>
<dbReference type="SUPFAM" id="SSF53474">
    <property type="entry name" value="alpha/beta-Hydrolases"/>
    <property type="match status" value="1"/>
</dbReference>
<accession>A0A9W8I664</accession>
<reference evidence="2" key="1">
    <citation type="submission" date="2022-07" db="EMBL/GenBank/DDBJ databases">
        <title>Phylogenomic reconstructions and comparative analyses of Kickxellomycotina fungi.</title>
        <authorList>
            <person name="Reynolds N.K."/>
            <person name="Stajich J.E."/>
            <person name="Barry K."/>
            <person name="Grigoriev I.V."/>
            <person name="Crous P."/>
            <person name="Smith M.E."/>
        </authorList>
    </citation>
    <scope>NUCLEOTIDE SEQUENCE</scope>
    <source>
        <strain evidence="2">NRRL 1565</strain>
    </source>
</reference>
<dbReference type="AlphaFoldDB" id="A0A9W8I664"/>
<dbReference type="Pfam" id="PF01764">
    <property type="entry name" value="Lipase_3"/>
    <property type="match status" value="1"/>
</dbReference>
<dbReference type="CDD" id="cd00519">
    <property type="entry name" value="Lipase_3"/>
    <property type="match status" value="1"/>
</dbReference>
<keyword evidence="3" id="KW-1185">Reference proteome</keyword>
<dbReference type="OrthoDB" id="438440at2759"/>
<dbReference type="Gene3D" id="3.40.50.1820">
    <property type="entry name" value="alpha/beta hydrolase"/>
    <property type="match status" value="1"/>
</dbReference>
<dbReference type="InterPro" id="IPR051218">
    <property type="entry name" value="Sec_MonoDiacylglyc_Lipase"/>
</dbReference>
<feature type="domain" description="Fungal lipase-type" evidence="1">
    <location>
        <begin position="88"/>
        <end position="223"/>
    </location>
</feature>
<dbReference type="PANTHER" id="PTHR45856">
    <property type="entry name" value="ALPHA/BETA-HYDROLASES SUPERFAMILY PROTEIN"/>
    <property type="match status" value="1"/>
</dbReference>